<evidence type="ECO:0000313" key="2">
    <source>
        <dbReference type="EMBL" id="ABJ07357.1"/>
    </source>
</evidence>
<name>Q07L27_RHOP5</name>
<dbReference type="AlphaFoldDB" id="Q07L27"/>
<accession>Q07L27</accession>
<dbReference type="KEGG" id="rpe:RPE_3425"/>
<evidence type="ECO:0000256" key="1">
    <source>
        <dbReference type="SAM" id="Phobius"/>
    </source>
</evidence>
<feature type="transmembrane region" description="Helical" evidence="1">
    <location>
        <begin position="7"/>
        <end position="24"/>
    </location>
</feature>
<keyword evidence="1" id="KW-0472">Membrane</keyword>
<feature type="transmembrane region" description="Helical" evidence="1">
    <location>
        <begin position="30"/>
        <end position="49"/>
    </location>
</feature>
<organism evidence="2">
    <name type="scientific">Rhodopseudomonas palustris (strain BisA53)</name>
    <dbReference type="NCBI Taxonomy" id="316055"/>
    <lineage>
        <taxon>Bacteria</taxon>
        <taxon>Pseudomonadati</taxon>
        <taxon>Pseudomonadota</taxon>
        <taxon>Alphaproteobacteria</taxon>
        <taxon>Hyphomicrobiales</taxon>
        <taxon>Nitrobacteraceae</taxon>
        <taxon>Rhodopseudomonas</taxon>
    </lineage>
</organism>
<gene>
    <name evidence="2" type="ordered locus">RPE_3425</name>
</gene>
<proteinExistence type="predicted"/>
<feature type="transmembrane region" description="Helical" evidence="1">
    <location>
        <begin position="104"/>
        <end position="122"/>
    </location>
</feature>
<keyword evidence="1" id="KW-1133">Transmembrane helix</keyword>
<dbReference type="HOGENOM" id="CLU_1999552_0_0_5"/>
<sequence>MIFLSYFNRFVSNFVLLTLVYYSLNALEKYQQRAVLAILVLIYVLMRAVSAWRSFSFFQSIERLEGEAKRLGSMLAPRPGQSAARVQVISEVAAHRRHGELKSYIDLMFLAMIVLLCVAKIVTD</sequence>
<reference evidence="2" key="1">
    <citation type="submission" date="2006-09" db="EMBL/GenBank/DDBJ databases">
        <title>Complete sequence of Rhodopseudomonas palustris BisA53.</title>
        <authorList>
            <consortium name="US DOE Joint Genome Institute"/>
            <person name="Copeland A."/>
            <person name="Lucas S."/>
            <person name="Lapidus A."/>
            <person name="Barry K."/>
            <person name="Detter J.C."/>
            <person name="Glavina del Rio T."/>
            <person name="Hammon N."/>
            <person name="Israni S."/>
            <person name="Dalin E."/>
            <person name="Tice H."/>
            <person name="Pitluck S."/>
            <person name="Chain P."/>
            <person name="Malfatti S."/>
            <person name="Shin M."/>
            <person name="Vergez L."/>
            <person name="Schmutz J."/>
            <person name="Larimer F."/>
            <person name="Land M."/>
            <person name="Hauser L."/>
            <person name="Pelletier D.A."/>
            <person name="Kyrpides N."/>
            <person name="Kim E."/>
            <person name="Harwood C.S."/>
            <person name="Oda Y."/>
            <person name="Richardson P."/>
        </authorList>
    </citation>
    <scope>NUCLEOTIDE SEQUENCE [LARGE SCALE GENOMIC DNA]</scope>
    <source>
        <strain evidence="2">BisA53</strain>
    </source>
</reference>
<dbReference type="EMBL" id="CP000463">
    <property type="protein sequence ID" value="ABJ07357.1"/>
    <property type="molecule type" value="Genomic_DNA"/>
</dbReference>
<protein>
    <submittedName>
        <fullName evidence="2">Uncharacterized protein</fullName>
    </submittedName>
</protein>
<dbReference type="eggNOG" id="ENOG5032P71">
    <property type="taxonomic scope" value="Bacteria"/>
</dbReference>
<dbReference type="OrthoDB" id="8240151at2"/>
<keyword evidence="1" id="KW-0812">Transmembrane</keyword>